<evidence type="ECO:0000259" key="3">
    <source>
        <dbReference type="Pfam" id="PF00724"/>
    </source>
</evidence>
<dbReference type="PANTHER" id="PTHR43656">
    <property type="entry name" value="BINDING OXIDOREDUCTASE, PUTATIVE (AFU_ORTHOLOGUE AFUA_2G08260)-RELATED"/>
    <property type="match status" value="1"/>
</dbReference>
<sequence length="384" mass="42520">MKKLSDKITFKHGTTVNNRMVQSPMLTSSGVNGANSEDTLKYWQARNNSAGMMITEYHYVSPAGGPALTWANDRTQLAAYDDKFLPGLTKLAETMKANGNKAILQIAHTGREANWRAHLGLPVYGPTSANYPFLPYGVQALTTEEVEQVVKDFGAATKRAIESGFDGVEIHGANHYLIQQFFSSFSNKRDDKWGEFSAFPLAVANEVASVVKKYAPKDFILGYRISPEEINPDNIGYTWHESTKLVDELTNQVDFDYIHLSLPNYNAKPNDSDKTFAELFQPVIGEGTKLIIVGNVMSQDAAEDAVKYTDLVAVGRAQLIDANFAKKVVSGQGDKIITEMSDEEEIAQKLTPGLREVLDQKTKMQNFGKMLKNLDYSKAIKVDA</sequence>
<organism evidence="4 5">
    <name type="scientific">Lactobacillus colini</name>
    <dbReference type="NCBI Taxonomy" id="1819254"/>
    <lineage>
        <taxon>Bacteria</taxon>
        <taxon>Bacillati</taxon>
        <taxon>Bacillota</taxon>
        <taxon>Bacilli</taxon>
        <taxon>Lactobacillales</taxon>
        <taxon>Lactobacillaceae</taxon>
        <taxon>Lactobacillus</taxon>
    </lineage>
</organism>
<comment type="caution">
    <text evidence="4">The sequence shown here is derived from an EMBL/GenBank/DDBJ whole genome shotgun (WGS) entry which is preliminary data.</text>
</comment>
<keyword evidence="1" id="KW-0285">Flavoprotein</keyword>
<keyword evidence="2" id="KW-0560">Oxidoreductase</keyword>
<dbReference type="InterPro" id="IPR013785">
    <property type="entry name" value="Aldolase_TIM"/>
</dbReference>
<evidence type="ECO:0000256" key="2">
    <source>
        <dbReference type="ARBA" id="ARBA00023002"/>
    </source>
</evidence>
<dbReference type="InterPro" id="IPR051799">
    <property type="entry name" value="NADH_flavin_oxidoreductase"/>
</dbReference>
<evidence type="ECO:0000313" key="4">
    <source>
        <dbReference type="EMBL" id="MBP2057094.1"/>
    </source>
</evidence>
<proteinExistence type="predicted"/>
<feature type="domain" description="NADH:flavin oxidoreductase/NADH oxidase N-terminal" evidence="3">
    <location>
        <begin position="8"/>
        <end position="331"/>
    </location>
</feature>
<dbReference type="Gene3D" id="3.20.20.70">
    <property type="entry name" value="Aldolase class I"/>
    <property type="match status" value="1"/>
</dbReference>
<name>A0ABS4MCH2_9LACO</name>
<dbReference type="RefSeq" id="WP_209685599.1">
    <property type="nucleotide sequence ID" value="NZ_JAGGLU010000001.1"/>
</dbReference>
<keyword evidence="5" id="KW-1185">Reference proteome</keyword>
<dbReference type="Pfam" id="PF00724">
    <property type="entry name" value="Oxidored_FMN"/>
    <property type="match status" value="1"/>
</dbReference>
<accession>A0ABS4MCH2</accession>
<reference evidence="4 5" key="1">
    <citation type="submission" date="2021-03" db="EMBL/GenBank/DDBJ databases">
        <title>Genomic Encyclopedia of Type Strains, Phase IV (KMG-IV): sequencing the most valuable type-strain genomes for metagenomic binning, comparative biology and taxonomic classification.</title>
        <authorList>
            <person name="Goeker M."/>
        </authorList>
    </citation>
    <scope>NUCLEOTIDE SEQUENCE [LARGE SCALE GENOMIC DNA]</scope>
    <source>
        <strain evidence="4 5">DSM 101872</strain>
    </source>
</reference>
<protein>
    <submittedName>
        <fullName evidence="4">2,4-dienoyl-CoA reductase-like NADH-dependent reductase (Old Yellow Enzyme family)</fullName>
    </submittedName>
</protein>
<dbReference type="InterPro" id="IPR001155">
    <property type="entry name" value="OxRdtase_FMN_N"/>
</dbReference>
<evidence type="ECO:0000313" key="5">
    <source>
        <dbReference type="Proteomes" id="UP001519292"/>
    </source>
</evidence>
<dbReference type="PANTHER" id="PTHR43656:SF2">
    <property type="entry name" value="BINDING OXIDOREDUCTASE, PUTATIVE (AFU_ORTHOLOGUE AFUA_2G08260)-RELATED"/>
    <property type="match status" value="1"/>
</dbReference>
<gene>
    <name evidence="4" type="ORF">J2Z60_000256</name>
</gene>
<dbReference type="SUPFAM" id="SSF51395">
    <property type="entry name" value="FMN-linked oxidoreductases"/>
    <property type="match status" value="1"/>
</dbReference>
<dbReference type="EMBL" id="JAGGLU010000001">
    <property type="protein sequence ID" value="MBP2057094.1"/>
    <property type="molecule type" value="Genomic_DNA"/>
</dbReference>
<dbReference type="Proteomes" id="UP001519292">
    <property type="component" value="Unassembled WGS sequence"/>
</dbReference>
<evidence type="ECO:0000256" key="1">
    <source>
        <dbReference type="ARBA" id="ARBA00022630"/>
    </source>
</evidence>